<evidence type="ECO:0000313" key="2">
    <source>
        <dbReference type="Proteomes" id="UP000821845"/>
    </source>
</evidence>
<evidence type="ECO:0000313" key="1">
    <source>
        <dbReference type="EMBL" id="KAH6943285.1"/>
    </source>
</evidence>
<sequence length="813" mass="91220">MQWRACAEPPPYKELRLSDASRRLLSFIAGLQNESCRNSTWQVVAVTSAQHRHFGSMSSHIRSWHMALTANKMLQEVSLYLFRLRNGRPFFTMLASNAPLQTTNIWEFERVAVPEIYRAMQEAGVQERFFVGTDEVAEDALVTAMQRGETSTVKIETTLSDGCHSLLEALCLASSCSHVTSISIIVSETLFKSTMASLVARLVASAGALKKLELLLTRCKGASKVWAEDELVEAVCANKNIRRLHVKGLHFTYAATCMLVDNVLSSRTLVQLIMRPRVYAFELVYKISRGISSNYTLLAMQVPKHLKREGFLWSPIANVVRRNSTLVTRAALFVLGTRSKCNAEAVELVHFNPALLEKVQELASVSESEAMSLINGSLKSFTLLDDFMCLAGVVKRTVTCHSEDDASERGPQGLPRGRFWTRQARSSVKRRHFGSMSSHIRPWHMALTANKALEELNLRLYLFRVRYGRPFFTVLASKAPLQYLNVRHFECVTVPEIYRAMQEAGVQERFFVGKRKVAEIVTAMQRGETSTFMIQTTMLDGCHSFLEALCLPSSCSHVTSLTIIASEKLFKSTMAPLVARLVASASALKKLELLLTIYKWGSVVWAEQALVEAVCANKNIRRLYVKGLHFNETATRMLADIVLSSRTLVELTLRRRTYGLGLLKMISPRISSNYTLLAMQVPKQWKRGGVQWAPIADVVSRNSTLVTRAALFVLGTRSKCNAEAVELVHFNPALLEKVQRLAYVSESEAMSLINDSLKSFSLLDDFMCLVGVVKHTVECHSGDDGEKQLSDLDDDCWLRIRHYLNLSDILDEP</sequence>
<dbReference type="EMBL" id="CM023490">
    <property type="protein sequence ID" value="KAH6943285.1"/>
    <property type="molecule type" value="Genomic_DNA"/>
</dbReference>
<name>A0ACB7T8N5_HYAAI</name>
<comment type="caution">
    <text evidence="1">The sequence shown here is derived from an EMBL/GenBank/DDBJ whole genome shotgun (WGS) entry which is preliminary data.</text>
</comment>
<organism evidence="1 2">
    <name type="scientific">Hyalomma asiaticum</name>
    <name type="common">Tick</name>
    <dbReference type="NCBI Taxonomy" id="266040"/>
    <lineage>
        <taxon>Eukaryota</taxon>
        <taxon>Metazoa</taxon>
        <taxon>Ecdysozoa</taxon>
        <taxon>Arthropoda</taxon>
        <taxon>Chelicerata</taxon>
        <taxon>Arachnida</taxon>
        <taxon>Acari</taxon>
        <taxon>Parasitiformes</taxon>
        <taxon>Ixodida</taxon>
        <taxon>Ixodoidea</taxon>
        <taxon>Ixodidae</taxon>
        <taxon>Hyalomminae</taxon>
        <taxon>Hyalomma</taxon>
    </lineage>
</organism>
<proteinExistence type="predicted"/>
<reference evidence="1" key="1">
    <citation type="submission" date="2020-05" db="EMBL/GenBank/DDBJ databases">
        <title>Large-scale comparative analyses of tick genomes elucidate their genetic diversity and vector capacities.</title>
        <authorList>
            <person name="Jia N."/>
            <person name="Wang J."/>
            <person name="Shi W."/>
            <person name="Du L."/>
            <person name="Sun Y."/>
            <person name="Zhan W."/>
            <person name="Jiang J."/>
            <person name="Wang Q."/>
            <person name="Zhang B."/>
            <person name="Ji P."/>
            <person name="Sakyi L.B."/>
            <person name="Cui X."/>
            <person name="Yuan T."/>
            <person name="Jiang B."/>
            <person name="Yang W."/>
            <person name="Lam T.T.-Y."/>
            <person name="Chang Q."/>
            <person name="Ding S."/>
            <person name="Wang X."/>
            <person name="Zhu J."/>
            <person name="Ruan X."/>
            <person name="Zhao L."/>
            <person name="Wei J."/>
            <person name="Que T."/>
            <person name="Du C."/>
            <person name="Cheng J."/>
            <person name="Dai P."/>
            <person name="Han X."/>
            <person name="Huang E."/>
            <person name="Gao Y."/>
            <person name="Liu J."/>
            <person name="Shao H."/>
            <person name="Ye R."/>
            <person name="Li L."/>
            <person name="Wei W."/>
            <person name="Wang X."/>
            <person name="Wang C."/>
            <person name="Yang T."/>
            <person name="Huo Q."/>
            <person name="Li W."/>
            <person name="Guo W."/>
            <person name="Chen H."/>
            <person name="Zhou L."/>
            <person name="Ni X."/>
            <person name="Tian J."/>
            <person name="Zhou Y."/>
            <person name="Sheng Y."/>
            <person name="Liu T."/>
            <person name="Pan Y."/>
            <person name="Xia L."/>
            <person name="Li J."/>
            <person name="Zhao F."/>
            <person name="Cao W."/>
        </authorList>
    </citation>
    <scope>NUCLEOTIDE SEQUENCE</scope>
    <source>
        <strain evidence="1">Hyas-2018</strain>
    </source>
</reference>
<protein>
    <submittedName>
        <fullName evidence="1">Uncharacterized protein</fullName>
    </submittedName>
</protein>
<dbReference type="Proteomes" id="UP000821845">
    <property type="component" value="Chromosome 10"/>
</dbReference>
<gene>
    <name evidence="1" type="ORF">HPB50_018414</name>
</gene>
<accession>A0ACB7T8N5</accession>
<keyword evidence="2" id="KW-1185">Reference proteome</keyword>